<organism evidence="4 5">
    <name type="scientific">Streptomyces luteosporeus</name>
    <dbReference type="NCBI Taxonomy" id="173856"/>
    <lineage>
        <taxon>Bacteria</taxon>
        <taxon>Bacillati</taxon>
        <taxon>Actinomycetota</taxon>
        <taxon>Actinomycetes</taxon>
        <taxon>Kitasatosporales</taxon>
        <taxon>Streptomycetaceae</taxon>
        <taxon>Streptomyces</taxon>
    </lineage>
</organism>
<dbReference type="EMBL" id="BAAASL010000019">
    <property type="protein sequence ID" value="GAA2722284.1"/>
    <property type="molecule type" value="Genomic_DNA"/>
</dbReference>
<reference evidence="4 5" key="1">
    <citation type="journal article" date="2019" name="Int. J. Syst. Evol. Microbiol.">
        <title>The Global Catalogue of Microorganisms (GCM) 10K type strain sequencing project: providing services to taxonomists for standard genome sequencing and annotation.</title>
        <authorList>
            <consortium name="The Broad Institute Genomics Platform"/>
            <consortium name="The Broad Institute Genome Sequencing Center for Infectious Disease"/>
            <person name="Wu L."/>
            <person name="Ma J."/>
        </authorList>
    </citation>
    <scope>NUCLEOTIDE SEQUENCE [LARGE SCALE GENOMIC DNA]</scope>
    <source>
        <strain evidence="4 5">JCM 4542</strain>
    </source>
</reference>
<dbReference type="InterPro" id="IPR042243">
    <property type="entry name" value="HypD_1"/>
</dbReference>
<comment type="caution">
    <text evidence="4">The sequence shown here is derived from an EMBL/GenBank/DDBJ whole genome shotgun (WGS) entry which is preliminary data.</text>
</comment>
<dbReference type="Gene3D" id="6.10.20.100">
    <property type="match status" value="1"/>
</dbReference>
<evidence type="ECO:0000256" key="1">
    <source>
        <dbReference type="ARBA" id="ARBA00007888"/>
    </source>
</evidence>
<comment type="similarity">
    <text evidence="1">Belongs to the HypD family.</text>
</comment>
<accession>A0ABN3U0C2</accession>
<dbReference type="InterPro" id="IPR002780">
    <property type="entry name" value="Hyd_form_HypD"/>
</dbReference>
<evidence type="ECO:0000256" key="3">
    <source>
        <dbReference type="ARBA" id="ARBA00023004"/>
    </source>
</evidence>
<proteinExistence type="inferred from homology"/>
<protein>
    <submittedName>
        <fullName evidence="4">Hydrogenase formation protein HypD</fullName>
    </submittedName>
</protein>
<dbReference type="PANTHER" id="PTHR30149">
    <property type="entry name" value="HYDROGENASE PROTEIN ASSEMBLY PROTEIN HYPD"/>
    <property type="match status" value="1"/>
</dbReference>
<evidence type="ECO:0000313" key="4">
    <source>
        <dbReference type="EMBL" id="GAA2722284.1"/>
    </source>
</evidence>
<dbReference type="PANTHER" id="PTHR30149:SF0">
    <property type="entry name" value="HYDROGENASE MATURATION FACTOR HYPD"/>
    <property type="match status" value="1"/>
</dbReference>
<dbReference type="Pfam" id="PF01924">
    <property type="entry name" value="HypD"/>
    <property type="match status" value="1"/>
</dbReference>
<dbReference type="Gene3D" id="3.40.50.11740">
    <property type="entry name" value="HypD, alpha/beta domain 2"/>
    <property type="match status" value="2"/>
</dbReference>
<keyword evidence="5" id="KW-1185">Reference proteome</keyword>
<keyword evidence="3" id="KW-0408">Iron</keyword>
<dbReference type="PIRSF" id="PIRSF005622">
    <property type="entry name" value="Hydrgn_mat_hypD"/>
    <property type="match status" value="1"/>
</dbReference>
<sequence length="377" mass="40740">MKYLEEFQDPALARRLLEDVHATVTRPWALMEVCGGQTHSIIRHGIDQLLPDAVELIHGPGCPVCVTPLETIDKALAIAALPEVVFCSFGDMLRVPGTGRDLFRVKSDGGDVRVVYSPLDALDIARRTPDKQVVFFGIGFETTAPANAMTVHQARRLGVRNFSMLVSHVRVPPAIEAIMSSPHCRVQAFLAAGHVCSVMGTAEYPALAERFGVPVVVTGFEPLDILEGVRRAVHQLERGEHRVENAYPRAVPERGNPAALAILADVFEVTDRPWRGIGTIPGSGWRLAPAWREYDAEHRFGVTGPGTREPEACRSGEVLQGHIKPHECAAFGTTCTPRTPLGATMVSSEGACAAYYLYRRLGTGPAAATGKEATPVG</sequence>
<dbReference type="NCBIfam" id="TIGR00075">
    <property type="entry name" value="hypD"/>
    <property type="match status" value="1"/>
</dbReference>
<dbReference type="InterPro" id="IPR042244">
    <property type="entry name" value="HypD_2_sf"/>
</dbReference>
<evidence type="ECO:0000256" key="2">
    <source>
        <dbReference type="ARBA" id="ARBA00022723"/>
    </source>
</evidence>
<keyword evidence="2" id="KW-0479">Metal-binding</keyword>
<dbReference type="RefSeq" id="WP_344437578.1">
    <property type="nucleotide sequence ID" value="NZ_BAAASL010000019.1"/>
</dbReference>
<evidence type="ECO:0000313" key="5">
    <source>
        <dbReference type="Proteomes" id="UP001500886"/>
    </source>
</evidence>
<name>A0ABN3U0C2_9ACTN</name>
<gene>
    <name evidence="4" type="primary">hypD</name>
    <name evidence="4" type="ORF">GCM10010315_47140</name>
</gene>
<dbReference type="Proteomes" id="UP001500886">
    <property type="component" value="Unassembled WGS sequence"/>
</dbReference>